<proteinExistence type="predicted"/>
<reference evidence="2" key="1">
    <citation type="submission" date="2016-11" db="EMBL/GenBank/DDBJ databases">
        <authorList>
            <person name="Varghese N."/>
            <person name="Submissions S."/>
        </authorList>
    </citation>
    <scope>NUCLEOTIDE SEQUENCE [LARGE SCALE GENOMIC DNA]</scope>
    <source>
        <strain evidence="2">DSM 16990</strain>
    </source>
</reference>
<gene>
    <name evidence="1" type="ORF">SAMN04488522_101207</name>
</gene>
<accession>A0A1M4TIK1</accession>
<dbReference type="STRING" id="288992.SAMN04488522_101207"/>
<dbReference type="Proteomes" id="UP000184287">
    <property type="component" value="Unassembled WGS sequence"/>
</dbReference>
<organism evidence="1 2">
    <name type="scientific">Pedobacter caeni</name>
    <dbReference type="NCBI Taxonomy" id="288992"/>
    <lineage>
        <taxon>Bacteria</taxon>
        <taxon>Pseudomonadati</taxon>
        <taxon>Bacteroidota</taxon>
        <taxon>Sphingobacteriia</taxon>
        <taxon>Sphingobacteriales</taxon>
        <taxon>Sphingobacteriaceae</taxon>
        <taxon>Pedobacter</taxon>
    </lineage>
</organism>
<keyword evidence="2" id="KW-1185">Reference proteome</keyword>
<evidence type="ECO:0000313" key="1">
    <source>
        <dbReference type="EMBL" id="SHE44266.1"/>
    </source>
</evidence>
<dbReference type="AlphaFoldDB" id="A0A1M4TIK1"/>
<name>A0A1M4TIK1_9SPHI</name>
<evidence type="ECO:0000313" key="2">
    <source>
        <dbReference type="Proteomes" id="UP000184287"/>
    </source>
</evidence>
<protein>
    <submittedName>
        <fullName evidence="1">Uncharacterized protein</fullName>
    </submittedName>
</protein>
<dbReference type="EMBL" id="FQUQ01000001">
    <property type="protein sequence ID" value="SHE44266.1"/>
    <property type="molecule type" value="Genomic_DNA"/>
</dbReference>
<sequence length="50" mass="5550">MKKIHALQNNPRHQWDVCSGKGLKFTAGYFASKITFGGGVLQNRSPISFI</sequence>